<accession>A0A4R7F103</accession>
<dbReference type="Pfam" id="PF04536">
    <property type="entry name" value="TPM_phosphatase"/>
    <property type="match status" value="1"/>
</dbReference>
<dbReference type="PANTHER" id="PTHR30373">
    <property type="entry name" value="UPF0603 PROTEIN YGCG"/>
    <property type="match status" value="1"/>
</dbReference>
<name>A0A4R7F103_9FLAO</name>
<comment type="caution">
    <text evidence="2">The sequence shown here is derived from an EMBL/GenBank/DDBJ whole genome shotgun (WGS) entry which is preliminary data.</text>
</comment>
<evidence type="ECO:0000313" key="2">
    <source>
        <dbReference type="EMBL" id="TDS62107.1"/>
    </source>
</evidence>
<evidence type="ECO:0000259" key="1">
    <source>
        <dbReference type="Pfam" id="PF04536"/>
    </source>
</evidence>
<dbReference type="EMBL" id="SOAG01000007">
    <property type="protein sequence ID" value="TDS62107.1"/>
    <property type="molecule type" value="Genomic_DNA"/>
</dbReference>
<feature type="domain" description="TPM" evidence="1">
    <location>
        <begin position="3"/>
        <end position="119"/>
    </location>
</feature>
<dbReference type="Gene3D" id="3.10.310.50">
    <property type="match status" value="1"/>
</dbReference>
<sequence length="143" mass="16673">MDHFLSPSEEQEIVNAIIQAEKNTSGEIRVHIEQRSDLDAYERAKKVFFELEMQKTKERNGVLFYVCLNPKSFVILGDEKIDQVVKTENFWEGTKELIINHFKNKMYKDGLVYGILKAGKKLQEFFPAQKDNRDELSNEISKA</sequence>
<dbReference type="AlphaFoldDB" id="A0A4R7F103"/>
<organism evidence="2 3">
    <name type="scientific">Myroides indicus</name>
    <dbReference type="NCBI Taxonomy" id="1323422"/>
    <lineage>
        <taxon>Bacteria</taxon>
        <taxon>Pseudomonadati</taxon>
        <taxon>Bacteroidota</taxon>
        <taxon>Flavobacteriia</taxon>
        <taxon>Flavobacteriales</taxon>
        <taxon>Flavobacteriaceae</taxon>
        <taxon>Myroides</taxon>
    </lineage>
</organism>
<dbReference type="Proteomes" id="UP000295215">
    <property type="component" value="Unassembled WGS sequence"/>
</dbReference>
<dbReference type="RefSeq" id="WP_133712118.1">
    <property type="nucleotide sequence ID" value="NZ_SOAG01000007.1"/>
</dbReference>
<dbReference type="OrthoDB" id="9786161at2"/>
<keyword evidence="3" id="KW-1185">Reference proteome</keyword>
<reference evidence="2 3" key="1">
    <citation type="submission" date="2019-03" db="EMBL/GenBank/DDBJ databases">
        <title>Genomic Encyclopedia of Archaeal and Bacterial Type Strains, Phase II (KMG-II): from individual species to whole genera.</title>
        <authorList>
            <person name="Goeker M."/>
        </authorList>
    </citation>
    <scope>NUCLEOTIDE SEQUENCE [LARGE SCALE GENOMIC DNA]</scope>
    <source>
        <strain evidence="2 3">DSM 28213</strain>
    </source>
</reference>
<dbReference type="InterPro" id="IPR007621">
    <property type="entry name" value="TPM_dom"/>
</dbReference>
<protein>
    <submittedName>
        <fullName evidence="2">TLP18.3/Psb32/MOLO-1 phosphatase superfamily protein</fullName>
    </submittedName>
</protein>
<proteinExistence type="predicted"/>
<evidence type="ECO:0000313" key="3">
    <source>
        <dbReference type="Proteomes" id="UP000295215"/>
    </source>
</evidence>
<gene>
    <name evidence="2" type="ORF">C8P70_10776</name>
</gene>
<dbReference type="PANTHER" id="PTHR30373:SF8">
    <property type="entry name" value="BLL7265 PROTEIN"/>
    <property type="match status" value="1"/>
</dbReference>